<dbReference type="PANTHER" id="PTHR23513:SF11">
    <property type="entry name" value="STAPHYLOFERRIN A TRANSPORTER"/>
    <property type="match status" value="1"/>
</dbReference>
<keyword evidence="4 7" id="KW-0812">Transmembrane</keyword>
<dbReference type="AlphaFoldDB" id="A0AA37XC93"/>
<feature type="transmembrane region" description="Helical" evidence="7">
    <location>
        <begin position="329"/>
        <end position="351"/>
    </location>
</feature>
<organism evidence="9 10">
    <name type="scientific">Arenivirga flava</name>
    <dbReference type="NCBI Taxonomy" id="1930060"/>
    <lineage>
        <taxon>Bacteria</taxon>
        <taxon>Bacillati</taxon>
        <taxon>Actinomycetota</taxon>
        <taxon>Actinomycetes</taxon>
        <taxon>Micrococcales</taxon>
        <taxon>Microbacteriaceae</taxon>
        <taxon>Arenivirga</taxon>
    </lineage>
</organism>
<keyword evidence="6 7" id="KW-0472">Membrane</keyword>
<gene>
    <name evidence="9" type="ORF">GCM10025874_30590</name>
</gene>
<dbReference type="RefSeq" id="WP_284234238.1">
    <property type="nucleotide sequence ID" value="NZ_BSUL01000001.1"/>
</dbReference>
<dbReference type="InterPro" id="IPR036259">
    <property type="entry name" value="MFS_trans_sf"/>
</dbReference>
<reference evidence="9 10" key="1">
    <citation type="journal article" date="2014" name="Int. J. Syst. Evol. Microbiol.">
        <title>Complete genome sequence of Corynebacterium casei LMG S-19264T (=DSM 44701T), isolated from a smear-ripened cheese.</title>
        <authorList>
            <consortium name="US DOE Joint Genome Institute (JGI-PGF)"/>
            <person name="Walter F."/>
            <person name="Albersmeier A."/>
            <person name="Kalinowski J."/>
            <person name="Ruckert C."/>
        </authorList>
    </citation>
    <scope>NUCLEOTIDE SEQUENCE [LARGE SCALE GENOMIC DNA]</scope>
    <source>
        <strain evidence="9 10">NBRC 112289</strain>
    </source>
</reference>
<dbReference type="GO" id="GO:0022857">
    <property type="term" value="F:transmembrane transporter activity"/>
    <property type="evidence" value="ECO:0007669"/>
    <property type="project" value="InterPro"/>
</dbReference>
<evidence type="ECO:0000313" key="10">
    <source>
        <dbReference type="Proteomes" id="UP001157160"/>
    </source>
</evidence>
<feature type="transmembrane region" description="Helical" evidence="7">
    <location>
        <begin position="193"/>
        <end position="210"/>
    </location>
</feature>
<evidence type="ECO:0000259" key="8">
    <source>
        <dbReference type="PROSITE" id="PS50850"/>
    </source>
</evidence>
<dbReference type="Proteomes" id="UP001157160">
    <property type="component" value="Unassembled WGS sequence"/>
</dbReference>
<name>A0AA37XC93_9MICO</name>
<dbReference type="Pfam" id="PF05977">
    <property type="entry name" value="MFS_3"/>
    <property type="match status" value="1"/>
</dbReference>
<dbReference type="SUPFAM" id="SSF103473">
    <property type="entry name" value="MFS general substrate transporter"/>
    <property type="match status" value="1"/>
</dbReference>
<sequence length="441" mass="46212">MPTIEIPPTAPVPIQTERPRWRDTFAALRIPNYRLYVIAQAVSNTSFWMQRIAIDWLVLELTGSLAAVGLTVAMQFLPVLLLGPWGGVLADRFSKRILLIITQSSAAVLVATLAALALTGAVELWHIYAISAALGLGAVVDQPARAVFVSEMVGTAMLRNAISLNASIFHLGGLLGPAVSGALIVVIGSGWSIAANALACLIVVASLLLMRTAELHPVTPAPREKGQIRQALAYVRRKPAIAWTLVLLASVSVFGMTLPTLLAAFADRVYGSGAAGYGLLSSIAAIGAFAGALGSTRVRVVRLRSTVTFAGLFGLAMVLASMAPVMAVFAMAILGVGLARLLFVICSDSLVQLSSNLAIRGRVMALFVMVLTGGQAIGGPVIGWISEELGPRVAMSIAGGVPLLTAVVVALVLARTRQWTLRFTLRRGSALVSIVRAGRAV</sequence>
<evidence type="ECO:0000256" key="5">
    <source>
        <dbReference type="ARBA" id="ARBA00022989"/>
    </source>
</evidence>
<protein>
    <submittedName>
        <fullName evidence="9">MFS transporter</fullName>
    </submittedName>
</protein>
<keyword evidence="10" id="KW-1185">Reference proteome</keyword>
<feature type="transmembrane region" description="Helical" evidence="7">
    <location>
        <begin position="65"/>
        <end position="85"/>
    </location>
</feature>
<feature type="transmembrane region" description="Helical" evidence="7">
    <location>
        <begin position="306"/>
        <end position="323"/>
    </location>
</feature>
<feature type="transmembrane region" description="Helical" evidence="7">
    <location>
        <begin position="392"/>
        <end position="414"/>
    </location>
</feature>
<keyword evidence="3" id="KW-1003">Cell membrane</keyword>
<evidence type="ECO:0000256" key="3">
    <source>
        <dbReference type="ARBA" id="ARBA00022475"/>
    </source>
</evidence>
<accession>A0AA37XC93</accession>
<comment type="caution">
    <text evidence="9">The sequence shown here is derived from an EMBL/GenBank/DDBJ whole genome shotgun (WGS) entry which is preliminary data.</text>
</comment>
<evidence type="ECO:0000256" key="2">
    <source>
        <dbReference type="ARBA" id="ARBA00022448"/>
    </source>
</evidence>
<evidence type="ECO:0000256" key="7">
    <source>
        <dbReference type="SAM" id="Phobius"/>
    </source>
</evidence>
<dbReference type="InterPro" id="IPR020846">
    <property type="entry name" value="MFS_dom"/>
</dbReference>
<feature type="transmembrane region" description="Helical" evidence="7">
    <location>
        <begin position="124"/>
        <end position="141"/>
    </location>
</feature>
<keyword evidence="2" id="KW-0813">Transport</keyword>
<feature type="transmembrane region" description="Helical" evidence="7">
    <location>
        <begin position="162"/>
        <end position="187"/>
    </location>
</feature>
<feature type="transmembrane region" description="Helical" evidence="7">
    <location>
        <begin position="97"/>
        <end position="118"/>
    </location>
</feature>
<evidence type="ECO:0000256" key="1">
    <source>
        <dbReference type="ARBA" id="ARBA00004651"/>
    </source>
</evidence>
<dbReference type="PANTHER" id="PTHR23513">
    <property type="entry name" value="INTEGRAL MEMBRANE EFFLUX PROTEIN-RELATED"/>
    <property type="match status" value="1"/>
</dbReference>
<evidence type="ECO:0000256" key="4">
    <source>
        <dbReference type="ARBA" id="ARBA00022692"/>
    </source>
</evidence>
<feature type="transmembrane region" description="Helical" evidence="7">
    <location>
        <begin position="240"/>
        <end position="262"/>
    </location>
</feature>
<dbReference type="InterPro" id="IPR010290">
    <property type="entry name" value="TM_effector"/>
</dbReference>
<dbReference type="Gene3D" id="1.20.1250.20">
    <property type="entry name" value="MFS general substrate transporter like domains"/>
    <property type="match status" value="1"/>
</dbReference>
<dbReference type="GO" id="GO:0005886">
    <property type="term" value="C:plasma membrane"/>
    <property type="evidence" value="ECO:0007669"/>
    <property type="project" value="UniProtKB-SubCell"/>
</dbReference>
<feature type="transmembrane region" description="Helical" evidence="7">
    <location>
        <begin position="363"/>
        <end position="386"/>
    </location>
</feature>
<evidence type="ECO:0000313" key="9">
    <source>
        <dbReference type="EMBL" id="GMA29806.1"/>
    </source>
</evidence>
<comment type="subcellular location">
    <subcellularLocation>
        <location evidence="1">Cell membrane</location>
        <topology evidence="1">Multi-pass membrane protein</topology>
    </subcellularLocation>
</comment>
<evidence type="ECO:0000256" key="6">
    <source>
        <dbReference type="ARBA" id="ARBA00023136"/>
    </source>
</evidence>
<proteinExistence type="predicted"/>
<dbReference type="EMBL" id="BSUL01000001">
    <property type="protein sequence ID" value="GMA29806.1"/>
    <property type="molecule type" value="Genomic_DNA"/>
</dbReference>
<keyword evidence="5 7" id="KW-1133">Transmembrane helix</keyword>
<feature type="domain" description="Major facilitator superfamily (MFS) profile" evidence="8">
    <location>
        <begin position="32"/>
        <end position="417"/>
    </location>
</feature>
<dbReference type="PROSITE" id="PS50850">
    <property type="entry name" value="MFS"/>
    <property type="match status" value="1"/>
</dbReference>
<feature type="transmembrane region" description="Helical" evidence="7">
    <location>
        <begin position="274"/>
        <end position="294"/>
    </location>
</feature>
<dbReference type="CDD" id="cd06173">
    <property type="entry name" value="MFS_MefA_like"/>
    <property type="match status" value="1"/>
</dbReference>